<keyword evidence="1" id="KW-0812">Transmembrane</keyword>
<sequence length="565" mass="63048">MFSAYFKKHRYGLIACALILTALLLRIILISYGWPETNSDEGTMGIEALHIAYRGEWPIYLYGQDYMGVAEAYIGAVLFQLLGTSLFSLRLGMLLLFALFLFGIYWLGSLLFGKRIALATLLLLVLGSRHTMLPEIMAVGGASETLVCAALLFCLSAWLVLSAARKPGPPRRWPRLLAFAGWGMLAGLALWSHLLSVPFVITSGLVLGFFCRGELRTLATPALLLGLTVGALPLIIYNLTVPLDHNSLAVFWSIHHTQFSGAPSGWLLLLKQLVGTIFYTLPMATGMSQVCPLTSLPIYGTWKADSLPCMLIQGGWGVGYLVLLGLATLSGLKPLVMLWRQRQAGQRLTEEEHYILRLHIVRLLLLCSIWVTLLSYASSPIAAEKPWSTRYLVGLALTLPAALSILFSEMHFPSLKYLSQKGYQKLWRWLASGLIGLTLLAGTMLDFSDLPLAFAHERQQTQLIHDLLRRGIRHIYSGYWDCDRLIFESQEHLICGVVEVDLRPGLNRYPAYQHAVQADPQAAYVFPEHSDFAQAFAQRQQQSHRRYQQLHIDGYITYLPLAGNG</sequence>
<protein>
    <submittedName>
        <fullName evidence="2">Uncharacterized protein</fullName>
    </submittedName>
</protein>
<feature type="transmembrane region" description="Helical" evidence="1">
    <location>
        <begin position="391"/>
        <end position="408"/>
    </location>
</feature>
<dbReference type="KEGG" id="kbs:EPA93_39725"/>
<feature type="transmembrane region" description="Helical" evidence="1">
    <location>
        <begin position="136"/>
        <end position="161"/>
    </location>
</feature>
<keyword evidence="1" id="KW-0472">Membrane</keyword>
<name>A0A4P6K0R5_KTERU</name>
<dbReference type="RefSeq" id="WP_129892839.1">
    <property type="nucleotide sequence ID" value="NZ_CP035758.1"/>
</dbReference>
<dbReference type="AlphaFoldDB" id="A0A4P6K0R5"/>
<reference evidence="2 3" key="1">
    <citation type="submission" date="2019-01" db="EMBL/GenBank/DDBJ databases">
        <title>Ktedonosporobacter rubrisoli SCAWS-G2.</title>
        <authorList>
            <person name="Huang Y."/>
            <person name="Yan B."/>
        </authorList>
    </citation>
    <scope>NUCLEOTIDE SEQUENCE [LARGE SCALE GENOMIC DNA]</scope>
    <source>
        <strain evidence="2 3">SCAWS-G2</strain>
    </source>
</reference>
<proteinExistence type="predicted"/>
<keyword evidence="1" id="KW-1133">Transmembrane helix</keyword>
<dbReference type="Proteomes" id="UP000290365">
    <property type="component" value="Chromosome"/>
</dbReference>
<keyword evidence="3" id="KW-1185">Reference proteome</keyword>
<accession>A0A4P6K0R5</accession>
<feature type="transmembrane region" description="Helical" evidence="1">
    <location>
        <begin position="360"/>
        <end position="379"/>
    </location>
</feature>
<feature type="transmembrane region" description="Helical" evidence="1">
    <location>
        <begin position="197"/>
        <end position="215"/>
    </location>
</feature>
<feature type="transmembrane region" description="Helical" evidence="1">
    <location>
        <begin position="94"/>
        <end position="116"/>
    </location>
</feature>
<evidence type="ECO:0000256" key="1">
    <source>
        <dbReference type="SAM" id="Phobius"/>
    </source>
</evidence>
<feature type="transmembrane region" description="Helical" evidence="1">
    <location>
        <begin position="12"/>
        <end position="34"/>
    </location>
</feature>
<feature type="transmembrane region" description="Helical" evidence="1">
    <location>
        <begin position="222"/>
        <end position="243"/>
    </location>
</feature>
<evidence type="ECO:0000313" key="2">
    <source>
        <dbReference type="EMBL" id="QBD81778.1"/>
    </source>
</evidence>
<feature type="transmembrane region" description="Helical" evidence="1">
    <location>
        <begin position="429"/>
        <end position="447"/>
    </location>
</feature>
<organism evidence="2 3">
    <name type="scientific">Ktedonosporobacter rubrisoli</name>
    <dbReference type="NCBI Taxonomy" id="2509675"/>
    <lineage>
        <taxon>Bacteria</taxon>
        <taxon>Bacillati</taxon>
        <taxon>Chloroflexota</taxon>
        <taxon>Ktedonobacteria</taxon>
        <taxon>Ktedonobacterales</taxon>
        <taxon>Ktedonosporobacteraceae</taxon>
        <taxon>Ktedonosporobacter</taxon>
    </lineage>
</organism>
<feature type="transmembrane region" description="Helical" evidence="1">
    <location>
        <begin position="318"/>
        <end position="339"/>
    </location>
</feature>
<dbReference type="EMBL" id="CP035758">
    <property type="protein sequence ID" value="QBD81778.1"/>
    <property type="molecule type" value="Genomic_DNA"/>
</dbReference>
<evidence type="ECO:0000313" key="3">
    <source>
        <dbReference type="Proteomes" id="UP000290365"/>
    </source>
</evidence>
<gene>
    <name evidence="2" type="ORF">EPA93_39725</name>
</gene>
<dbReference type="OrthoDB" id="5124967at2"/>